<protein>
    <recommendedName>
        <fullName evidence="1">N-acetyltransferase domain-containing protein</fullName>
    </recommendedName>
</protein>
<accession>A0A1J7BJN1</accession>
<dbReference type="PANTHER" id="PTHR43792:SF1">
    <property type="entry name" value="N-ACETYLTRANSFERASE DOMAIN-CONTAINING PROTEIN"/>
    <property type="match status" value="1"/>
</dbReference>
<dbReference type="Proteomes" id="UP000243342">
    <property type="component" value="Unassembled WGS sequence"/>
</dbReference>
<proteinExistence type="predicted"/>
<dbReference type="GO" id="GO:0016747">
    <property type="term" value="F:acyltransferase activity, transferring groups other than amino-acyl groups"/>
    <property type="evidence" value="ECO:0007669"/>
    <property type="project" value="InterPro"/>
</dbReference>
<evidence type="ECO:0000259" key="1">
    <source>
        <dbReference type="PROSITE" id="PS51186"/>
    </source>
</evidence>
<dbReference type="AlphaFoldDB" id="A0A1J7BJN1"/>
<dbReference type="InterPro" id="IPR016181">
    <property type="entry name" value="Acyl_CoA_acyltransferase"/>
</dbReference>
<dbReference type="Pfam" id="PF13302">
    <property type="entry name" value="Acetyltransf_3"/>
    <property type="match status" value="1"/>
</dbReference>
<keyword evidence="3" id="KW-1185">Reference proteome</keyword>
<evidence type="ECO:0000313" key="3">
    <source>
        <dbReference type="Proteomes" id="UP000243342"/>
    </source>
</evidence>
<dbReference type="Gene3D" id="3.40.630.30">
    <property type="match status" value="1"/>
</dbReference>
<gene>
    <name evidence="2" type="ORF">BIV57_03580</name>
</gene>
<dbReference type="InterPro" id="IPR051531">
    <property type="entry name" value="N-acetyltransferase"/>
</dbReference>
<dbReference type="PROSITE" id="PS51186">
    <property type="entry name" value="GNAT"/>
    <property type="match status" value="1"/>
</dbReference>
<reference evidence="2 3" key="1">
    <citation type="submission" date="2016-10" db="EMBL/GenBank/DDBJ databases">
        <title>Genome sequence of Streptomyces gilvigriseus MUSC 26.</title>
        <authorList>
            <person name="Lee L.-H."/>
            <person name="Ser H.-L."/>
        </authorList>
    </citation>
    <scope>NUCLEOTIDE SEQUENCE [LARGE SCALE GENOMIC DNA]</scope>
    <source>
        <strain evidence="2 3">MUSC 26</strain>
    </source>
</reference>
<organism evidence="2 3">
    <name type="scientific">Mangrovactinospora gilvigrisea</name>
    <dbReference type="NCBI Taxonomy" id="1428644"/>
    <lineage>
        <taxon>Bacteria</taxon>
        <taxon>Bacillati</taxon>
        <taxon>Actinomycetota</taxon>
        <taxon>Actinomycetes</taxon>
        <taxon>Kitasatosporales</taxon>
        <taxon>Streptomycetaceae</taxon>
        <taxon>Mangrovactinospora</taxon>
    </lineage>
</organism>
<comment type="caution">
    <text evidence="2">The sequence shown here is derived from an EMBL/GenBank/DDBJ whole genome shotgun (WGS) entry which is preliminary data.</text>
</comment>
<dbReference type="InterPro" id="IPR000182">
    <property type="entry name" value="GNAT_dom"/>
</dbReference>
<feature type="domain" description="N-acetyltransferase" evidence="1">
    <location>
        <begin position="13"/>
        <end position="173"/>
    </location>
</feature>
<name>A0A1J7BJN1_9ACTN</name>
<evidence type="ECO:0000313" key="2">
    <source>
        <dbReference type="EMBL" id="OIV38891.1"/>
    </source>
</evidence>
<dbReference type="PANTHER" id="PTHR43792">
    <property type="entry name" value="GNAT FAMILY, PUTATIVE (AFU_ORTHOLOGUE AFUA_3G00765)-RELATED-RELATED"/>
    <property type="match status" value="1"/>
</dbReference>
<dbReference type="EMBL" id="MLCF01000011">
    <property type="protein sequence ID" value="OIV38891.1"/>
    <property type="molecule type" value="Genomic_DNA"/>
</dbReference>
<dbReference type="STRING" id="1428644.BIV57_03580"/>
<sequence>MARAARTRLTERLRLEPAGPRSAVHLWRIHSRPEVARAYGEEPWTPAHAAGTAAAWGDAWDADGVHKWIAYSRATGRPVGRGGLSVREVAGVPGRLELGWALLPEVWGRGLATEIGAAGLDFAFRDLGAQEVVAFTDVANTRSTAVMERLGMRREGEFDDGPYRAVLYSRRRV</sequence>
<dbReference type="SUPFAM" id="SSF55729">
    <property type="entry name" value="Acyl-CoA N-acyltransferases (Nat)"/>
    <property type="match status" value="1"/>
</dbReference>